<proteinExistence type="predicted"/>
<organism evidence="1 2">
    <name type="scientific">Diphasiastrum complanatum</name>
    <name type="common">Issler's clubmoss</name>
    <name type="synonym">Lycopodium complanatum</name>
    <dbReference type="NCBI Taxonomy" id="34168"/>
    <lineage>
        <taxon>Eukaryota</taxon>
        <taxon>Viridiplantae</taxon>
        <taxon>Streptophyta</taxon>
        <taxon>Embryophyta</taxon>
        <taxon>Tracheophyta</taxon>
        <taxon>Lycopodiopsida</taxon>
        <taxon>Lycopodiales</taxon>
        <taxon>Lycopodiaceae</taxon>
        <taxon>Lycopodioideae</taxon>
        <taxon>Diphasiastrum</taxon>
    </lineage>
</organism>
<evidence type="ECO:0000313" key="1">
    <source>
        <dbReference type="EMBL" id="KAJ7524419.1"/>
    </source>
</evidence>
<sequence length="631" mass="68628">MATPKTEETVLAAAPAEVPAEKPPTQEDSAVVVEESTDAPAVAVVEAGGEEVVGNSNVGDAPDTSLVEPDLPPFKEETYFVADLKESEKKALQEFKQKVEEGIRSNAFAPPKAEVVAKDSEPEKASELVAAAEAKEEGSKEKATEKTEEAAAETSPATEVSTESHAEPALPLSEDVVIGTETETDSAGTKSVEVAETVIEEVITPAAAVSDHDTTPTDTEAAPPALDSAPASDAPSKEAVVTEAVTIEAAAETQEVTPDFIVDEDLSLWGVPLLHSKGDPRTDVILLKFLRARDSKVNNSFSMLKNTILWRKKFGADSILEEDFGTDFDGVAYLHGVDKEGHPVSYNVFGALNDKDLYQKAFGDQTKIEKFIRWRVQLLEKSIQLLNFSPGGANALIHVIDLKNSPSPLKKEIRIFVYHALALLQDNYPELVVKTVVINVPPWYCVLYSMIVSPFLTQRTKSKFILVPARKVPKSLFKLISPEQVPVQYGGLSRLNDEDFGDAEAPVTDIAVKAGEKQTVEFQVTAAGGTILWELAVVGWDISYGAEFVPNAQGGYTTIIEKTKKITSSKEPVPGQGAWRINRANCLSCFKTSSYVLLRDAESIRSFQVWPAFCQEFCGQLHWSWARSNIF</sequence>
<evidence type="ECO:0000313" key="2">
    <source>
        <dbReference type="Proteomes" id="UP001162992"/>
    </source>
</evidence>
<accession>A0ACC2B3T9</accession>
<reference evidence="2" key="1">
    <citation type="journal article" date="2024" name="Proc. Natl. Acad. Sci. U.S.A.">
        <title>Extraordinary preservation of gene collinearity over three hundred million years revealed in homosporous lycophytes.</title>
        <authorList>
            <person name="Li C."/>
            <person name="Wickell D."/>
            <person name="Kuo L.Y."/>
            <person name="Chen X."/>
            <person name="Nie B."/>
            <person name="Liao X."/>
            <person name="Peng D."/>
            <person name="Ji J."/>
            <person name="Jenkins J."/>
            <person name="Williams M."/>
            <person name="Shu S."/>
            <person name="Plott C."/>
            <person name="Barry K."/>
            <person name="Rajasekar S."/>
            <person name="Grimwood J."/>
            <person name="Han X."/>
            <person name="Sun S."/>
            <person name="Hou Z."/>
            <person name="He W."/>
            <person name="Dai G."/>
            <person name="Sun C."/>
            <person name="Schmutz J."/>
            <person name="Leebens-Mack J.H."/>
            <person name="Li F.W."/>
            <person name="Wang L."/>
        </authorList>
    </citation>
    <scope>NUCLEOTIDE SEQUENCE [LARGE SCALE GENOMIC DNA]</scope>
    <source>
        <strain evidence="2">cv. PW_Plant_1</strain>
    </source>
</reference>
<name>A0ACC2B3T9_DIPCM</name>
<dbReference type="Proteomes" id="UP001162992">
    <property type="component" value="Chromosome 17"/>
</dbReference>
<protein>
    <submittedName>
        <fullName evidence="1">Uncharacterized protein</fullName>
    </submittedName>
</protein>
<keyword evidence="2" id="KW-1185">Reference proteome</keyword>
<comment type="caution">
    <text evidence="1">The sequence shown here is derived from an EMBL/GenBank/DDBJ whole genome shotgun (WGS) entry which is preliminary data.</text>
</comment>
<dbReference type="EMBL" id="CM055108">
    <property type="protein sequence ID" value="KAJ7524419.1"/>
    <property type="molecule type" value="Genomic_DNA"/>
</dbReference>
<gene>
    <name evidence="1" type="ORF">O6H91_17G004000</name>
</gene>